<proteinExistence type="predicted"/>
<evidence type="ECO:0000313" key="2">
    <source>
        <dbReference type="EMBL" id="KAJ3043943.1"/>
    </source>
</evidence>
<protein>
    <submittedName>
        <fullName evidence="2">Uncharacterized protein</fullName>
    </submittedName>
</protein>
<gene>
    <name evidence="2" type="ORF">HK097_001620</name>
</gene>
<dbReference type="EMBL" id="JADGJD010001326">
    <property type="protein sequence ID" value="KAJ3043943.1"/>
    <property type="molecule type" value="Genomic_DNA"/>
</dbReference>
<evidence type="ECO:0000313" key="3">
    <source>
        <dbReference type="Proteomes" id="UP001212841"/>
    </source>
</evidence>
<feature type="chain" id="PRO_5041954157" evidence="1">
    <location>
        <begin position="20"/>
        <end position="320"/>
    </location>
</feature>
<evidence type="ECO:0000256" key="1">
    <source>
        <dbReference type="SAM" id="SignalP"/>
    </source>
</evidence>
<keyword evidence="1" id="KW-0732">Signal</keyword>
<accession>A0AAD5S5C2</accession>
<name>A0AAD5S5C2_9FUNG</name>
<sequence>MHATLSSFLLLTTTTLALAQSPKYFVLPRTPIKCDISLKDFNKTSVSTPDQAALFPYYVENGSIDRAMQVGVANCLDLVGPDMSSPDMKMASSYYGLNGTFLEMFICSERGCKGNCTAVPGSVEVNGDARQAYGQCDTSLEDITVRTTMPYVELREAQDVKSLRPFRPWTTNSSKVEYDTTITEYLYDSIYLDSTCSSDPTNIAVRPIFRSCTPAPDGTGFYRIDEVSDSEILPKVCEDAECKDCRTGERVDGLVARFNLSSTCQSVGKKAGAEVWGLSVIRGNGATTGGTKSGGVHVGVGVGSVVVALSGVAASMFRLN</sequence>
<keyword evidence="3" id="KW-1185">Reference proteome</keyword>
<comment type="caution">
    <text evidence="2">The sequence shown here is derived from an EMBL/GenBank/DDBJ whole genome shotgun (WGS) entry which is preliminary data.</text>
</comment>
<reference evidence="2" key="1">
    <citation type="submission" date="2020-05" db="EMBL/GenBank/DDBJ databases">
        <title>Phylogenomic resolution of chytrid fungi.</title>
        <authorList>
            <person name="Stajich J.E."/>
            <person name="Amses K."/>
            <person name="Simmons R."/>
            <person name="Seto K."/>
            <person name="Myers J."/>
            <person name="Bonds A."/>
            <person name="Quandt C.A."/>
            <person name="Barry K."/>
            <person name="Liu P."/>
            <person name="Grigoriev I."/>
            <person name="Longcore J.E."/>
            <person name="James T.Y."/>
        </authorList>
    </citation>
    <scope>NUCLEOTIDE SEQUENCE</scope>
    <source>
        <strain evidence="2">JEL0318</strain>
    </source>
</reference>
<feature type="signal peptide" evidence="1">
    <location>
        <begin position="1"/>
        <end position="19"/>
    </location>
</feature>
<dbReference type="Proteomes" id="UP001212841">
    <property type="component" value="Unassembled WGS sequence"/>
</dbReference>
<dbReference type="AlphaFoldDB" id="A0AAD5S5C2"/>
<organism evidence="2 3">
    <name type="scientific">Rhizophlyctis rosea</name>
    <dbReference type="NCBI Taxonomy" id="64517"/>
    <lineage>
        <taxon>Eukaryota</taxon>
        <taxon>Fungi</taxon>
        <taxon>Fungi incertae sedis</taxon>
        <taxon>Chytridiomycota</taxon>
        <taxon>Chytridiomycota incertae sedis</taxon>
        <taxon>Chytridiomycetes</taxon>
        <taxon>Rhizophlyctidales</taxon>
        <taxon>Rhizophlyctidaceae</taxon>
        <taxon>Rhizophlyctis</taxon>
    </lineage>
</organism>